<keyword evidence="6" id="KW-0808">Transferase</keyword>
<evidence type="ECO:0000256" key="14">
    <source>
        <dbReference type="SAM" id="Phobius"/>
    </source>
</evidence>
<comment type="catalytic activity">
    <reaction evidence="1">
        <text>ATP + protein L-histidine = ADP + protein N-phospho-L-histidine.</text>
        <dbReference type="EC" id="2.7.13.3"/>
    </reaction>
</comment>
<name>A0A7X2IX39_9BACI</name>
<dbReference type="GO" id="GO:0005524">
    <property type="term" value="F:ATP binding"/>
    <property type="evidence" value="ECO:0007669"/>
    <property type="project" value="UniProtKB-KW"/>
</dbReference>
<keyword evidence="13 14" id="KW-0472">Membrane</keyword>
<keyword evidence="9 16" id="KW-0418">Kinase</keyword>
<evidence type="ECO:0000256" key="11">
    <source>
        <dbReference type="ARBA" id="ARBA00022989"/>
    </source>
</evidence>
<dbReference type="PROSITE" id="PS50109">
    <property type="entry name" value="HIS_KIN"/>
    <property type="match status" value="1"/>
</dbReference>
<feature type="transmembrane region" description="Helical" evidence="14">
    <location>
        <begin position="12"/>
        <end position="31"/>
    </location>
</feature>
<dbReference type="GO" id="GO:0000155">
    <property type="term" value="F:phosphorelay sensor kinase activity"/>
    <property type="evidence" value="ECO:0007669"/>
    <property type="project" value="InterPro"/>
</dbReference>
<keyword evidence="5" id="KW-0597">Phosphoprotein</keyword>
<keyword evidence="8" id="KW-0547">Nucleotide-binding</keyword>
<keyword evidence="4" id="KW-1003">Cell membrane</keyword>
<dbReference type="GO" id="GO:0005886">
    <property type="term" value="C:plasma membrane"/>
    <property type="evidence" value="ECO:0007669"/>
    <property type="project" value="UniProtKB-SubCell"/>
</dbReference>
<dbReference type="EC" id="2.7.13.3" evidence="3"/>
<accession>A0A7X2IX39</accession>
<dbReference type="PANTHER" id="PTHR45453:SF2">
    <property type="entry name" value="HISTIDINE KINASE"/>
    <property type="match status" value="1"/>
</dbReference>
<keyword evidence="7 14" id="KW-0812">Transmembrane</keyword>
<evidence type="ECO:0000256" key="7">
    <source>
        <dbReference type="ARBA" id="ARBA00022692"/>
    </source>
</evidence>
<evidence type="ECO:0000256" key="2">
    <source>
        <dbReference type="ARBA" id="ARBA00004651"/>
    </source>
</evidence>
<dbReference type="InterPro" id="IPR036890">
    <property type="entry name" value="HATPase_C_sf"/>
</dbReference>
<comment type="caution">
    <text evidence="16">The sequence shown here is derived from an EMBL/GenBank/DDBJ whole genome shotgun (WGS) entry which is preliminary data.</text>
</comment>
<proteinExistence type="predicted"/>
<feature type="transmembrane region" description="Helical" evidence="14">
    <location>
        <begin position="37"/>
        <end position="58"/>
    </location>
</feature>
<dbReference type="SMART" id="SM00387">
    <property type="entry name" value="HATPase_c"/>
    <property type="match status" value="1"/>
</dbReference>
<organism evidence="16 17">
    <name type="scientific">Metabacillus lacus</name>
    <dbReference type="NCBI Taxonomy" id="1983721"/>
    <lineage>
        <taxon>Bacteria</taxon>
        <taxon>Bacillati</taxon>
        <taxon>Bacillota</taxon>
        <taxon>Bacilli</taxon>
        <taxon>Bacillales</taxon>
        <taxon>Bacillaceae</taxon>
        <taxon>Metabacillus</taxon>
    </lineage>
</organism>
<feature type="domain" description="Histidine kinase" evidence="15">
    <location>
        <begin position="121"/>
        <end position="326"/>
    </location>
</feature>
<dbReference type="CDD" id="cd00082">
    <property type="entry name" value="HisKA"/>
    <property type="match status" value="1"/>
</dbReference>
<comment type="subcellular location">
    <subcellularLocation>
        <location evidence="2">Cell membrane</location>
        <topology evidence="2">Multi-pass membrane protein</topology>
    </subcellularLocation>
</comment>
<dbReference type="Proteomes" id="UP000448867">
    <property type="component" value="Unassembled WGS sequence"/>
</dbReference>
<dbReference type="SUPFAM" id="SSF55874">
    <property type="entry name" value="ATPase domain of HSP90 chaperone/DNA topoisomerase II/histidine kinase"/>
    <property type="match status" value="1"/>
</dbReference>
<evidence type="ECO:0000313" key="17">
    <source>
        <dbReference type="Proteomes" id="UP000448867"/>
    </source>
</evidence>
<dbReference type="PANTHER" id="PTHR45453">
    <property type="entry name" value="PHOSPHATE REGULON SENSOR PROTEIN PHOR"/>
    <property type="match status" value="1"/>
</dbReference>
<dbReference type="InterPro" id="IPR050351">
    <property type="entry name" value="BphY/WalK/GraS-like"/>
</dbReference>
<protein>
    <recommendedName>
        <fullName evidence="3">histidine kinase</fullName>
        <ecNumber evidence="3">2.7.13.3</ecNumber>
    </recommendedName>
</protein>
<dbReference type="InterPro" id="IPR003594">
    <property type="entry name" value="HATPase_dom"/>
</dbReference>
<evidence type="ECO:0000256" key="1">
    <source>
        <dbReference type="ARBA" id="ARBA00000085"/>
    </source>
</evidence>
<dbReference type="GO" id="GO:0016036">
    <property type="term" value="P:cellular response to phosphate starvation"/>
    <property type="evidence" value="ECO:0007669"/>
    <property type="project" value="TreeGrafter"/>
</dbReference>
<evidence type="ECO:0000256" key="9">
    <source>
        <dbReference type="ARBA" id="ARBA00022777"/>
    </source>
</evidence>
<evidence type="ECO:0000256" key="3">
    <source>
        <dbReference type="ARBA" id="ARBA00012438"/>
    </source>
</evidence>
<evidence type="ECO:0000256" key="12">
    <source>
        <dbReference type="ARBA" id="ARBA00023012"/>
    </source>
</evidence>
<reference evidence="16 17" key="1">
    <citation type="submission" date="2019-11" db="EMBL/GenBank/DDBJ databases">
        <title>Bacillus lacus genome.</title>
        <authorList>
            <person name="Allen C.J."/>
            <person name="Newman J.D."/>
        </authorList>
    </citation>
    <scope>NUCLEOTIDE SEQUENCE [LARGE SCALE GENOMIC DNA]</scope>
    <source>
        <strain evidence="16 17">KCTC 33946</strain>
    </source>
</reference>
<dbReference type="InterPro" id="IPR005467">
    <property type="entry name" value="His_kinase_dom"/>
</dbReference>
<evidence type="ECO:0000313" key="16">
    <source>
        <dbReference type="EMBL" id="MRX71214.1"/>
    </source>
</evidence>
<dbReference type="EMBL" id="WKKI01000003">
    <property type="protein sequence ID" value="MRX71214.1"/>
    <property type="molecule type" value="Genomic_DNA"/>
</dbReference>
<gene>
    <name evidence="16" type="ORF">GJU40_03385</name>
</gene>
<evidence type="ECO:0000256" key="13">
    <source>
        <dbReference type="ARBA" id="ARBA00023136"/>
    </source>
</evidence>
<dbReference type="OrthoDB" id="9780487at2"/>
<dbReference type="InterPro" id="IPR003661">
    <property type="entry name" value="HisK_dim/P_dom"/>
</dbReference>
<keyword evidence="12" id="KW-0902">Two-component regulatory system</keyword>
<evidence type="ECO:0000256" key="8">
    <source>
        <dbReference type="ARBA" id="ARBA00022741"/>
    </source>
</evidence>
<dbReference type="Gene3D" id="3.30.565.10">
    <property type="entry name" value="Histidine kinase-like ATPase, C-terminal domain"/>
    <property type="match status" value="1"/>
</dbReference>
<dbReference type="AlphaFoldDB" id="A0A7X2IX39"/>
<dbReference type="GO" id="GO:0004721">
    <property type="term" value="F:phosphoprotein phosphatase activity"/>
    <property type="evidence" value="ECO:0007669"/>
    <property type="project" value="TreeGrafter"/>
</dbReference>
<dbReference type="SUPFAM" id="SSF47384">
    <property type="entry name" value="Homodimeric domain of signal transducing histidine kinase"/>
    <property type="match status" value="1"/>
</dbReference>
<keyword evidence="11 14" id="KW-1133">Transmembrane helix</keyword>
<sequence>MVRVFIRERASWIIMFGLSMGLLLFISYLDPSIAPSSAFYIVFLQSLLFLFFLFYRYLKETAYYKSLQEWDESSDPAGMKAAERPFEKMFQQKLQEQTLYAKKTVRQNLHSLEQEKDELLSWVHEMKTPLTAMHLILDRLEDTHAQSQLKYEWLRVHMLLDQQLYSKRLKFIENDLYVEVTDLKSAVFTEIKDLQAWCLQRDLGFNVHLKDEKVLTDAKWLGFILRQILTNAVKYSRSSDIEITSSVKAGSTVLKIKDYGRGIDPKDLPRIFEKGFTSAASHGENSATGMGLYLAKKAADALLINLSIQSYPGKGTTVTLLFPAENEFTRISGM</sequence>
<dbReference type="Pfam" id="PF02518">
    <property type="entry name" value="HATPase_c"/>
    <property type="match status" value="1"/>
</dbReference>
<evidence type="ECO:0000256" key="5">
    <source>
        <dbReference type="ARBA" id="ARBA00022553"/>
    </source>
</evidence>
<dbReference type="RefSeq" id="WP_154306347.1">
    <property type="nucleotide sequence ID" value="NZ_WKKI01000003.1"/>
</dbReference>
<dbReference type="InterPro" id="IPR004358">
    <property type="entry name" value="Sig_transdc_His_kin-like_C"/>
</dbReference>
<dbReference type="InterPro" id="IPR036097">
    <property type="entry name" value="HisK_dim/P_sf"/>
</dbReference>
<keyword evidence="10" id="KW-0067">ATP-binding</keyword>
<evidence type="ECO:0000259" key="15">
    <source>
        <dbReference type="PROSITE" id="PS50109"/>
    </source>
</evidence>
<evidence type="ECO:0000256" key="4">
    <source>
        <dbReference type="ARBA" id="ARBA00022475"/>
    </source>
</evidence>
<dbReference type="PRINTS" id="PR00344">
    <property type="entry name" value="BCTRLSENSOR"/>
</dbReference>
<evidence type="ECO:0000256" key="6">
    <source>
        <dbReference type="ARBA" id="ARBA00022679"/>
    </source>
</evidence>
<evidence type="ECO:0000256" key="10">
    <source>
        <dbReference type="ARBA" id="ARBA00022840"/>
    </source>
</evidence>
<keyword evidence="17" id="KW-1185">Reference proteome</keyword>